<organism evidence="1 2">
    <name type="scientific">Asaia bogorensis</name>
    <dbReference type="NCBI Taxonomy" id="91915"/>
    <lineage>
        <taxon>Bacteria</taxon>
        <taxon>Pseudomonadati</taxon>
        <taxon>Pseudomonadota</taxon>
        <taxon>Alphaproteobacteria</taxon>
        <taxon>Acetobacterales</taxon>
        <taxon>Acetobacteraceae</taxon>
        <taxon>Asaia</taxon>
    </lineage>
</organism>
<evidence type="ECO:0000313" key="2">
    <source>
        <dbReference type="Proteomes" id="UP000027583"/>
    </source>
</evidence>
<accession>A0A060QKU4</accession>
<name>A0A060QKU4_9PROT</name>
<comment type="caution">
    <text evidence="1">The sequence shown here is derived from an EMBL/GenBank/DDBJ whole genome shotgun (WGS) entry which is preliminary data.</text>
</comment>
<dbReference type="AlphaFoldDB" id="A0A060QKU4"/>
<evidence type="ECO:0000313" key="1">
    <source>
        <dbReference type="EMBL" id="CDG40191.1"/>
    </source>
</evidence>
<reference evidence="1 2" key="2">
    <citation type="journal article" date="2014" name="PLoS ONE">
        <title>Evolution of mitochondria reconstructed from the energy metabolism of living bacteria.</title>
        <authorList>
            <person name="Degli Esposti M."/>
            <person name="Chouaia B."/>
            <person name="Comandatore F."/>
            <person name="Crotti E."/>
            <person name="Sassera D."/>
            <person name="Lievens P.M."/>
            <person name="Daffonchio D."/>
            <person name="Bandi C."/>
        </authorList>
    </citation>
    <scope>NUCLEOTIDE SEQUENCE [LARGE SCALE GENOMIC DNA]</scope>
    <source>
        <strain evidence="1 2">SF2.1</strain>
    </source>
</reference>
<dbReference type="EMBL" id="CBLX010000013">
    <property type="protein sequence ID" value="CDG40191.1"/>
    <property type="molecule type" value="Genomic_DNA"/>
</dbReference>
<sequence length="43" mass="4869">MIPDDTHSTSALPIEDMVKPRWERTIIPVAGRRGRLVKSPDPE</sequence>
<proteinExistence type="predicted"/>
<protein>
    <submittedName>
        <fullName evidence="1">Uncharacterized protein</fullName>
    </submittedName>
</protein>
<gene>
    <name evidence="1" type="ORF">ASAP_2146</name>
</gene>
<reference evidence="1 2" key="1">
    <citation type="journal article" date="2014" name="Genome Biol. Evol.">
        <title>Acetic acid bacteria genomes reveal functional traits for adaptation to life in insect guts.</title>
        <authorList>
            <person name="Chouaia B."/>
            <person name="Gaiarsa S."/>
            <person name="Crotti E."/>
            <person name="Comandatore F."/>
            <person name="Degli Esposti M."/>
            <person name="Ricci I."/>
            <person name="Alma A."/>
            <person name="Favia G."/>
            <person name="Bandi C."/>
            <person name="Daffonchio D."/>
        </authorList>
    </citation>
    <scope>NUCLEOTIDE SEQUENCE [LARGE SCALE GENOMIC DNA]</scope>
    <source>
        <strain evidence="1 2">SF2.1</strain>
    </source>
</reference>
<dbReference type="Proteomes" id="UP000027583">
    <property type="component" value="Unassembled WGS sequence"/>
</dbReference>